<sequence length="354" mass="39726">MGDQNVFKIMTKPLTTSEITTYFTEKSNDNLPDPAILEAPDGIITWQTVEKGLTFKIPKFEDMSASRIHVQLSGLEAHFAIEYNHVGEDRDVELPISANELIYFQGNDVRAVYLQLDPPRRISDFIPYIVTARHEAPVIDDIDGDVLPWKDLRKGINIRIKSSHGISTGDLLSIYCIGTGYEGSSIIRFWVEAEDLGKDIVRFIDPKYLYSSAYGEIVVFFSVESPDKKVTYSPLTRLKIQDGPIPKPETLLTRPEGHLPASALIATRMAFYQPAYQDMAVGDWVTMILLGEQRNAVMTLSRLITSSDVGKGLDFSFQNITVNGLGSNIELHFIIETLDRMTRRAPKLMIALHG</sequence>
<dbReference type="Proteomes" id="UP000006045">
    <property type="component" value="Chromosome"/>
</dbReference>
<dbReference type="AlphaFoldDB" id="A0A7U9CK50"/>
<dbReference type="OrthoDB" id="6461088at2"/>
<protein>
    <submittedName>
        <fullName evidence="1">Uncharacterized protein</fullName>
    </submittedName>
</protein>
<dbReference type="RefSeq" id="WP_003221456.1">
    <property type="nucleotide sequence ID" value="NZ_CM001561.1"/>
</dbReference>
<gene>
    <name evidence="1" type="ORF">I1A_000737</name>
</gene>
<accession>A0A7U9CK50</accession>
<proteinExistence type="predicted"/>
<dbReference type="EMBL" id="CM001561">
    <property type="protein sequence ID" value="EJZ56429.1"/>
    <property type="molecule type" value="Genomic_DNA"/>
</dbReference>
<evidence type="ECO:0000313" key="2">
    <source>
        <dbReference type="Proteomes" id="UP000006045"/>
    </source>
</evidence>
<organism evidence="1 2">
    <name type="scientific">Pseudomonas fluorescens R124</name>
    <dbReference type="NCBI Taxonomy" id="743713"/>
    <lineage>
        <taxon>Bacteria</taxon>
        <taxon>Pseudomonadati</taxon>
        <taxon>Pseudomonadota</taxon>
        <taxon>Gammaproteobacteria</taxon>
        <taxon>Pseudomonadales</taxon>
        <taxon>Pseudomonadaceae</taxon>
        <taxon>Pseudomonas</taxon>
    </lineage>
</organism>
<reference evidence="1 2" key="1">
    <citation type="submission" date="2012-08" db="EMBL/GenBank/DDBJ databases">
        <title>The genome of cave-isolated P. fluorescens strain R124 demonstrates phenotypic adaptation to the mineral environment.</title>
        <authorList>
            <person name="Barton M.D."/>
            <person name="Petronio M."/>
            <person name="Giarrizzo J.G."/>
            <person name="Bowling B.V."/>
            <person name="Barton H.A."/>
        </authorList>
    </citation>
    <scope>NUCLEOTIDE SEQUENCE [LARGE SCALE GENOMIC DNA]</scope>
    <source>
        <strain evidence="1 2">R124</strain>
    </source>
</reference>
<evidence type="ECO:0000313" key="1">
    <source>
        <dbReference type="EMBL" id="EJZ56429.1"/>
    </source>
</evidence>
<name>A0A7U9CK50_PSEFL</name>